<protein>
    <submittedName>
        <fullName evidence="2">Uncharacterized protein</fullName>
    </submittedName>
</protein>
<dbReference type="AlphaFoldDB" id="A0A9Q0LSB5"/>
<keyword evidence="1" id="KW-1133">Transmembrane helix</keyword>
<dbReference type="Proteomes" id="UP001149090">
    <property type="component" value="Unassembled WGS sequence"/>
</dbReference>
<keyword evidence="1" id="KW-0812">Transmembrane</keyword>
<keyword evidence="3" id="KW-1185">Reference proteome</keyword>
<evidence type="ECO:0000313" key="3">
    <source>
        <dbReference type="Proteomes" id="UP001149090"/>
    </source>
</evidence>
<evidence type="ECO:0000313" key="2">
    <source>
        <dbReference type="EMBL" id="KAJ5078936.1"/>
    </source>
</evidence>
<accession>A0A9Q0LSB5</accession>
<dbReference type="EMBL" id="JAPDFW010000044">
    <property type="protein sequence ID" value="KAJ5078936.1"/>
    <property type="molecule type" value="Genomic_DNA"/>
</dbReference>
<evidence type="ECO:0000256" key="1">
    <source>
        <dbReference type="SAM" id="Phobius"/>
    </source>
</evidence>
<organism evidence="2 3">
    <name type="scientific">Anaeramoeba ignava</name>
    <name type="common">Anaerobic marine amoeba</name>
    <dbReference type="NCBI Taxonomy" id="1746090"/>
    <lineage>
        <taxon>Eukaryota</taxon>
        <taxon>Metamonada</taxon>
        <taxon>Anaeramoebidae</taxon>
        <taxon>Anaeramoeba</taxon>
    </lineage>
</organism>
<sequence length="264" mass="31754">MNQMKLSIKIQKKKEKRKKKRICSLCNGIQEKNHREKYLPIQEMKANSTYHIYKNCVRNIQSLEKRKYAYAMCMENTDKKKLEEMIQEEFFKWNATKTRLSNQKRLMKKTLQISKFIEELIKEYFIAINIYLTARSLTFLTKISEKQQKKLIFDNFHSNIVTPIMEYTYMFFSFSLLSIIGIFDFSVSVFFPIKSWHLIDNVIVFIMFSLVSIDIYNIKPEFIVVCGVIESTKEKFNQNFLRKHKFYKDLNAQICNFLVTFFQI</sequence>
<reference evidence="2" key="1">
    <citation type="submission" date="2022-10" db="EMBL/GenBank/DDBJ databases">
        <title>Novel sulphate-reducing endosymbionts in the free-living metamonad Anaeramoeba.</title>
        <authorList>
            <person name="Jerlstrom-Hultqvist J."/>
            <person name="Cepicka I."/>
            <person name="Gallot-Lavallee L."/>
            <person name="Salas-Leiva D."/>
            <person name="Curtis B.A."/>
            <person name="Zahonova K."/>
            <person name="Pipaliya S."/>
            <person name="Dacks J."/>
            <person name="Roger A.J."/>
        </authorList>
    </citation>
    <scope>NUCLEOTIDE SEQUENCE</scope>
    <source>
        <strain evidence="2">BMAN</strain>
    </source>
</reference>
<gene>
    <name evidence="2" type="ORF">M0811_04659</name>
</gene>
<feature type="transmembrane region" description="Helical" evidence="1">
    <location>
        <begin position="198"/>
        <end position="216"/>
    </location>
</feature>
<proteinExistence type="predicted"/>
<name>A0A9Q0LSB5_ANAIG</name>
<keyword evidence="1" id="KW-0472">Membrane</keyword>
<feature type="transmembrane region" description="Helical" evidence="1">
    <location>
        <begin position="167"/>
        <end position="191"/>
    </location>
</feature>
<comment type="caution">
    <text evidence="2">The sequence shown here is derived from an EMBL/GenBank/DDBJ whole genome shotgun (WGS) entry which is preliminary data.</text>
</comment>